<sequence>MALAGAVGVLRARQPVHSVLALILSFGALAVLYLSLAGEFMAVVQLIIYAGAIMVLFLFVIGLLTARLDPAEKGPEPLRGQVPAAAAAMAVLGLLLAGAGLRAAYAPADPAPAAGFGGVRAFGHELLVTHVFPFELTAFVLMVAVVGVLILVGRRHA</sequence>
<keyword evidence="1" id="KW-1003">Cell membrane</keyword>
<dbReference type="GO" id="GO:0005886">
    <property type="term" value="C:plasma membrane"/>
    <property type="evidence" value="ECO:0007669"/>
    <property type="project" value="UniProtKB-SubCell"/>
</dbReference>
<dbReference type="Pfam" id="PF00499">
    <property type="entry name" value="Oxidored_q3"/>
    <property type="match status" value="1"/>
</dbReference>
<evidence type="ECO:0000313" key="2">
    <source>
        <dbReference type="EMBL" id="BDG59457.1"/>
    </source>
</evidence>
<accession>A0AA35CKZ8</accession>
<dbReference type="KEGG" id="cmic:caldi_05470"/>
<protein>
    <recommendedName>
        <fullName evidence="1">NADH-quinone oxidoreductase subunit J</fullName>
        <ecNumber evidence="1">7.1.1.-</ecNumber>
    </recommendedName>
</protein>
<dbReference type="InterPro" id="IPR042106">
    <property type="entry name" value="Nuo/plastoQ_OxRdtase_6_NuoJ"/>
</dbReference>
<comment type="subcellular location">
    <subcellularLocation>
        <location evidence="1">Cell membrane</location>
        <topology evidence="1">Multi-pass membrane protein</topology>
    </subcellularLocation>
</comment>
<feature type="transmembrane region" description="Helical" evidence="1">
    <location>
        <begin position="42"/>
        <end position="64"/>
    </location>
</feature>
<feature type="transmembrane region" description="Helical" evidence="1">
    <location>
        <begin position="126"/>
        <end position="152"/>
    </location>
</feature>
<reference evidence="2" key="1">
    <citation type="submission" date="2022-03" db="EMBL/GenBank/DDBJ databases">
        <title>Complete genome sequence of Caldinitratiruptor microaerophilus.</title>
        <authorList>
            <person name="Mukaiyama R."/>
            <person name="Nishiyama T."/>
            <person name="Ueda K."/>
        </authorList>
    </citation>
    <scope>NUCLEOTIDE SEQUENCE</scope>
    <source>
        <strain evidence="2">JCM 16183</strain>
    </source>
</reference>
<dbReference type="InterPro" id="IPR001457">
    <property type="entry name" value="NADH_UbQ/plastoQ_OxRdtase_su6"/>
</dbReference>
<keyword evidence="1" id="KW-0472">Membrane</keyword>
<comment type="function">
    <text evidence="1">NDH-1 shuttles electrons from NADH, via FMN and iron-sulfur (Fe-S) centers, to quinones in the respiratory chain. Couples the redox reaction to proton translocation (for every two electrons transferred, four hydrogen ions are translocated across the cytoplasmic membrane), and thus conserves the redox energy in a proton gradient.</text>
</comment>
<name>A0AA35CKZ8_9FIRM</name>
<dbReference type="GO" id="GO:0048038">
    <property type="term" value="F:quinone binding"/>
    <property type="evidence" value="ECO:0007669"/>
    <property type="project" value="UniProtKB-UniRule"/>
</dbReference>
<comment type="similarity">
    <text evidence="1">Belongs to the complex I subunit 6 family.</text>
</comment>
<keyword evidence="1" id="KW-0874">Quinone</keyword>
<feature type="transmembrane region" description="Helical" evidence="1">
    <location>
        <begin position="85"/>
        <end position="106"/>
    </location>
</feature>
<comment type="caution">
    <text evidence="1">Lacks conserved residue(s) required for the propagation of feature annotation.</text>
</comment>
<keyword evidence="3" id="KW-1185">Reference proteome</keyword>
<dbReference type="EC" id="7.1.1.-" evidence="1"/>
<dbReference type="AlphaFoldDB" id="A0AA35CKZ8"/>
<evidence type="ECO:0000313" key="3">
    <source>
        <dbReference type="Proteomes" id="UP001163687"/>
    </source>
</evidence>
<keyword evidence="1" id="KW-0812">Transmembrane</keyword>
<comment type="catalytic activity">
    <reaction evidence="1">
        <text>a quinone + NADH + 5 H(+)(in) = a quinol + NAD(+) + 4 H(+)(out)</text>
        <dbReference type="Rhea" id="RHEA:57888"/>
        <dbReference type="ChEBI" id="CHEBI:15378"/>
        <dbReference type="ChEBI" id="CHEBI:24646"/>
        <dbReference type="ChEBI" id="CHEBI:57540"/>
        <dbReference type="ChEBI" id="CHEBI:57945"/>
        <dbReference type="ChEBI" id="CHEBI:132124"/>
    </reaction>
</comment>
<gene>
    <name evidence="2" type="ORF">caldi_05470</name>
</gene>
<dbReference type="Proteomes" id="UP001163687">
    <property type="component" value="Chromosome"/>
</dbReference>
<feature type="transmembrane region" description="Helical" evidence="1">
    <location>
        <begin position="19"/>
        <end position="36"/>
    </location>
</feature>
<keyword evidence="1" id="KW-1133">Transmembrane helix</keyword>
<dbReference type="PANTHER" id="PTHR33269">
    <property type="entry name" value="NADH-UBIQUINONE OXIDOREDUCTASE CHAIN 6"/>
    <property type="match status" value="1"/>
</dbReference>
<keyword evidence="1" id="KW-0520">NAD</keyword>
<organism evidence="2 3">
    <name type="scientific">Caldinitratiruptor microaerophilus</name>
    <dbReference type="NCBI Taxonomy" id="671077"/>
    <lineage>
        <taxon>Bacteria</taxon>
        <taxon>Bacillati</taxon>
        <taxon>Bacillota</taxon>
        <taxon>Clostridia</taxon>
        <taxon>Eubacteriales</taxon>
        <taxon>Symbiobacteriaceae</taxon>
        <taxon>Caldinitratiruptor</taxon>
    </lineage>
</organism>
<dbReference type="EMBL" id="AP025628">
    <property type="protein sequence ID" value="BDG59457.1"/>
    <property type="molecule type" value="Genomic_DNA"/>
</dbReference>
<proteinExistence type="inferred from homology"/>
<dbReference type="PANTHER" id="PTHR33269:SF19">
    <property type="entry name" value="NADH-QUINONE OXIDOREDUCTASE SUBUNIT J"/>
    <property type="match status" value="1"/>
</dbReference>
<dbReference type="GO" id="GO:0008137">
    <property type="term" value="F:NADH dehydrogenase (ubiquinone) activity"/>
    <property type="evidence" value="ECO:0007669"/>
    <property type="project" value="UniProtKB-UniRule"/>
</dbReference>
<dbReference type="Gene3D" id="1.20.120.1200">
    <property type="entry name" value="NADH-ubiquinone/plastoquinone oxidoreductase chain 6, subunit NuoJ"/>
    <property type="match status" value="1"/>
</dbReference>
<evidence type="ECO:0000256" key="1">
    <source>
        <dbReference type="RuleBase" id="RU004429"/>
    </source>
</evidence>